<name>A0A1H2E068_9GAMM</name>
<dbReference type="PROSITE" id="PS51123">
    <property type="entry name" value="OMPA_2"/>
    <property type="match status" value="1"/>
</dbReference>
<sequence>MTQHHNTGRNSTDRVFAVPNPGGSEPRQADTPAAFQFADEFQIHSGSNRLIAAANPLLNLIYQIRTLVHNSEPEKLRDYLVKEIKSFESRAKSQGIARDDVMAARYCLCTVLDETAAQTPWGGSGTWSKHSLLVTFHNETWGGEKFFQLLAKLSQSPSQHVDLLEMMYYCICLGFEGRYKVVNNGRTQLESLRARLAEIIKTHRDEYAKALSLNWRGVEAAASKVWNVIPVWVSLLVALLIGFMVFVLFTFKLADKSDFTFSAISRLEVPELPKVAPSPPVQARFTRFLLEEINAGLVSVDETPEYSRVIILGDGLYDSGSATVRNRYLPVLDKIGAALQAAKGDVVIAGHSDNIPIRTIRFPSNWHLSLERANSVAAILSRSVTDVARISTVGRAELEPVVSNDTAEGRAMNRRVEITIFATPAELTFEIK</sequence>
<keyword evidence="1 3" id="KW-0472">Membrane</keyword>
<dbReference type="AlphaFoldDB" id="A0A1H2E068"/>
<feature type="region of interest" description="Disordered" evidence="2">
    <location>
        <begin position="1"/>
        <end position="29"/>
    </location>
</feature>
<gene>
    <name evidence="5" type="ORF">SAMN05216210_0174</name>
</gene>
<dbReference type="InterPro" id="IPR006665">
    <property type="entry name" value="OmpA-like"/>
</dbReference>
<dbReference type="InterPro" id="IPR017732">
    <property type="entry name" value="T4/T6SS_DotU"/>
</dbReference>
<dbReference type="Pfam" id="PF09850">
    <property type="entry name" value="DotU"/>
    <property type="match status" value="1"/>
</dbReference>
<dbReference type="SUPFAM" id="SSF103088">
    <property type="entry name" value="OmpA-like"/>
    <property type="match status" value="1"/>
</dbReference>
<dbReference type="Gene3D" id="3.30.1330.60">
    <property type="entry name" value="OmpA-like domain"/>
    <property type="match status" value="1"/>
</dbReference>
<dbReference type="Gene3D" id="1.25.40.590">
    <property type="entry name" value="Type IV / VI secretion system, DotU"/>
    <property type="match status" value="1"/>
</dbReference>
<dbReference type="InterPro" id="IPR038522">
    <property type="entry name" value="T4/T6SS_DotU_sf"/>
</dbReference>
<dbReference type="InterPro" id="IPR036737">
    <property type="entry name" value="OmpA-like_sf"/>
</dbReference>
<evidence type="ECO:0000256" key="1">
    <source>
        <dbReference type="PROSITE-ProRule" id="PRU00473"/>
    </source>
</evidence>
<reference evidence="6" key="1">
    <citation type="submission" date="2016-10" db="EMBL/GenBank/DDBJ databases">
        <authorList>
            <person name="Varghese N."/>
            <person name="Submissions S."/>
        </authorList>
    </citation>
    <scope>NUCLEOTIDE SEQUENCE [LARGE SCALE GENOMIC DNA]</scope>
    <source>
        <strain evidence="6">CECT 8338</strain>
    </source>
</reference>
<feature type="transmembrane region" description="Helical" evidence="3">
    <location>
        <begin position="231"/>
        <end position="251"/>
    </location>
</feature>
<dbReference type="PANTHER" id="PTHR38033">
    <property type="entry name" value="MEMBRANE PROTEIN-RELATED"/>
    <property type="match status" value="1"/>
</dbReference>
<dbReference type="EMBL" id="LT629787">
    <property type="protein sequence ID" value="SDT88501.1"/>
    <property type="molecule type" value="Genomic_DNA"/>
</dbReference>
<dbReference type="NCBIfam" id="NF038228">
    <property type="entry name" value="IcmH_DotU_IVB"/>
    <property type="match status" value="1"/>
</dbReference>
<dbReference type="Pfam" id="PF00691">
    <property type="entry name" value="OmpA"/>
    <property type="match status" value="1"/>
</dbReference>
<dbReference type="CDD" id="cd07185">
    <property type="entry name" value="OmpA_C-like"/>
    <property type="match status" value="1"/>
</dbReference>
<dbReference type="InterPro" id="IPR017733">
    <property type="entry name" value="OmpA-like_dom_proteobacteria"/>
</dbReference>
<dbReference type="NCBIfam" id="NF005444">
    <property type="entry name" value="PRK07033.1"/>
    <property type="match status" value="1"/>
</dbReference>
<dbReference type="PANTHER" id="PTHR38033:SF1">
    <property type="entry name" value="DOTU FAMILY TYPE IV_VI SECRETION SYSTEM PROTEIN"/>
    <property type="match status" value="1"/>
</dbReference>
<dbReference type="RefSeq" id="WP_092383219.1">
    <property type="nucleotide sequence ID" value="NZ_LT629787.1"/>
</dbReference>
<evidence type="ECO:0000259" key="4">
    <source>
        <dbReference type="PROSITE" id="PS51123"/>
    </source>
</evidence>
<protein>
    <submittedName>
        <fullName evidence="5">Type VI secretion system protein ImpK</fullName>
    </submittedName>
</protein>
<evidence type="ECO:0000256" key="3">
    <source>
        <dbReference type="SAM" id="Phobius"/>
    </source>
</evidence>
<feature type="domain" description="OmpA-like" evidence="4">
    <location>
        <begin position="306"/>
        <end position="424"/>
    </location>
</feature>
<proteinExistence type="predicted"/>
<dbReference type="NCBIfam" id="TIGR03349">
    <property type="entry name" value="IV_VI_DotU"/>
    <property type="match status" value="1"/>
</dbReference>
<organism evidence="5 6">
    <name type="scientific">Halopseudomonas salegens</name>
    <dbReference type="NCBI Taxonomy" id="1434072"/>
    <lineage>
        <taxon>Bacteria</taxon>
        <taxon>Pseudomonadati</taxon>
        <taxon>Pseudomonadota</taxon>
        <taxon>Gammaproteobacteria</taxon>
        <taxon>Pseudomonadales</taxon>
        <taxon>Pseudomonadaceae</taxon>
        <taxon>Halopseudomonas</taxon>
    </lineage>
</organism>
<dbReference type="GO" id="GO:0016020">
    <property type="term" value="C:membrane"/>
    <property type="evidence" value="ECO:0007669"/>
    <property type="project" value="UniProtKB-UniRule"/>
</dbReference>
<dbReference type="NCBIfam" id="TIGR03350">
    <property type="entry name" value="type_VI_ompA"/>
    <property type="match status" value="1"/>
</dbReference>
<keyword evidence="6" id="KW-1185">Reference proteome</keyword>
<keyword evidence="3" id="KW-1133">Transmembrane helix</keyword>
<accession>A0A1H2E068</accession>
<evidence type="ECO:0000313" key="6">
    <source>
        <dbReference type="Proteomes" id="UP000243924"/>
    </source>
</evidence>
<evidence type="ECO:0000256" key="2">
    <source>
        <dbReference type="SAM" id="MobiDB-lite"/>
    </source>
</evidence>
<dbReference type="OrthoDB" id="345640at2"/>
<dbReference type="STRING" id="1434072.SAMN05216210_0174"/>
<evidence type="ECO:0000313" key="5">
    <source>
        <dbReference type="EMBL" id="SDT88501.1"/>
    </source>
</evidence>
<feature type="compositionally biased region" description="Polar residues" evidence="2">
    <location>
        <begin position="1"/>
        <end position="10"/>
    </location>
</feature>
<keyword evidence="3" id="KW-0812">Transmembrane</keyword>
<dbReference type="Proteomes" id="UP000243924">
    <property type="component" value="Chromosome I"/>
</dbReference>